<evidence type="ECO:0000313" key="13">
    <source>
        <dbReference type="EMBL" id="MCL7044380.1"/>
    </source>
</evidence>
<dbReference type="SUPFAM" id="SSF57850">
    <property type="entry name" value="RING/U-box"/>
    <property type="match status" value="1"/>
</dbReference>
<dbReference type="InterPro" id="IPR024766">
    <property type="entry name" value="Znf_RING_H2"/>
</dbReference>
<feature type="transmembrane region" description="Helical" evidence="11">
    <location>
        <begin position="12"/>
        <end position="31"/>
    </location>
</feature>
<keyword evidence="4" id="KW-0479">Metal-binding</keyword>
<keyword evidence="14" id="KW-1185">Reference proteome</keyword>
<dbReference type="GO" id="GO:0008270">
    <property type="term" value="F:zinc ion binding"/>
    <property type="evidence" value="ECO:0007669"/>
    <property type="project" value="UniProtKB-KW"/>
</dbReference>
<comment type="subcellular location">
    <subcellularLocation>
        <location evidence="1">Membrane</location>
    </subcellularLocation>
</comment>
<evidence type="ECO:0000256" key="10">
    <source>
        <dbReference type="PROSITE-ProRule" id="PRU00175"/>
    </source>
</evidence>
<evidence type="ECO:0000256" key="9">
    <source>
        <dbReference type="ARBA" id="ARBA00023136"/>
    </source>
</evidence>
<evidence type="ECO:0000259" key="12">
    <source>
        <dbReference type="PROSITE" id="PS50089"/>
    </source>
</evidence>
<keyword evidence="7" id="KW-0862">Zinc</keyword>
<keyword evidence="6" id="KW-0833">Ubl conjugation pathway</keyword>
<evidence type="ECO:0000256" key="1">
    <source>
        <dbReference type="ARBA" id="ARBA00004370"/>
    </source>
</evidence>
<comment type="caution">
    <text evidence="13">The sequence shown here is derived from an EMBL/GenBank/DDBJ whole genome shotgun (WGS) entry which is preliminary data.</text>
</comment>
<dbReference type="PANTHER" id="PTHR46539:SF30">
    <property type="entry name" value="BNAA06G39360D PROTEIN"/>
    <property type="match status" value="1"/>
</dbReference>
<protein>
    <recommendedName>
        <fullName evidence="12">RING-type domain-containing protein</fullName>
    </recommendedName>
</protein>
<keyword evidence="9 11" id="KW-0472">Membrane</keyword>
<keyword evidence="5 10" id="KW-0863">Zinc-finger</keyword>
<evidence type="ECO:0000256" key="11">
    <source>
        <dbReference type="SAM" id="Phobius"/>
    </source>
</evidence>
<accession>A0AA41VNG9</accession>
<evidence type="ECO:0000313" key="14">
    <source>
        <dbReference type="Proteomes" id="UP001177140"/>
    </source>
</evidence>
<feature type="transmembrane region" description="Helical" evidence="11">
    <location>
        <begin position="43"/>
        <end position="65"/>
    </location>
</feature>
<dbReference type="Pfam" id="PF12678">
    <property type="entry name" value="zf-rbx1"/>
    <property type="match status" value="1"/>
</dbReference>
<organism evidence="13 14">
    <name type="scientific">Papaver nudicaule</name>
    <name type="common">Iceland poppy</name>
    <dbReference type="NCBI Taxonomy" id="74823"/>
    <lineage>
        <taxon>Eukaryota</taxon>
        <taxon>Viridiplantae</taxon>
        <taxon>Streptophyta</taxon>
        <taxon>Embryophyta</taxon>
        <taxon>Tracheophyta</taxon>
        <taxon>Spermatophyta</taxon>
        <taxon>Magnoliopsida</taxon>
        <taxon>Ranunculales</taxon>
        <taxon>Papaveraceae</taxon>
        <taxon>Papaveroideae</taxon>
        <taxon>Papaver</taxon>
    </lineage>
</organism>
<keyword evidence="8 11" id="KW-1133">Transmembrane helix</keyword>
<evidence type="ECO:0000256" key="4">
    <source>
        <dbReference type="ARBA" id="ARBA00022723"/>
    </source>
</evidence>
<gene>
    <name evidence="13" type="ORF">MKW94_018388</name>
</gene>
<proteinExistence type="predicted"/>
<dbReference type="Proteomes" id="UP001177140">
    <property type="component" value="Unassembled WGS sequence"/>
</dbReference>
<evidence type="ECO:0000256" key="7">
    <source>
        <dbReference type="ARBA" id="ARBA00022833"/>
    </source>
</evidence>
<name>A0AA41VNG9_PAPNU</name>
<dbReference type="PANTHER" id="PTHR46539">
    <property type="entry name" value="E3 UBIQUITIN-PROTEIN LIGASE ATL42"/>
    <property type="match status" value="1"/>
</dbReference>
<comment type="pathway">
    <text evidence="2">Protein modification; protein ubiquitination.</text>
</comment>
<feature type="domain" description="RING-type" evidence="12">
    <location>
        <begin position="138"/>
        <end position="169"/>
    </location>
</feature>
<dbReference type="EMBL" id="JAJJMA010257499">
    <property type="protein sequence ID" value="MCL7044380.1"/>
    <property type="molecule type" value="Genomic_DNA"/>
</dbReference>
<dbReference type="InterPro" id="IPR013083">
    <property type="entry name" value="Znf_RING/FYVE/PHD"/>
</dbReference>
<dbReference type="InterPro" id="IPR001841">
    <property type="entry name" value="Znf_RING"/>
</dbReference>
<evidence type="ECO:0000256" key="3">
    <source>
        <dbReference type="ARBA" id="ARBA00022692"/>
    </source>
</evidence>
<dbReference type="PROSITE" id="PS50089">
    <property type="entry name" value="ZF_RING_2"/>
    <property type="match status" value="1"/>
</dbReference>
<dbReference type="GO" id="GO:0016020">
    <property type="term" value="C:membrane"/>
    <property type="evidence" value="ECO:0007669"/>
    <property type="project" value="UniProtKB-SubCell"/>
</dbReference>
<reference evidence="13" key="1">
    <citation type="submission" date="2022-03" db="EMBL/GenBank/DDBJ databases">
        <title>A functionally conserved STORR gene fusion in Papaver species that diverged 16.8 million years ago.</title>
        <authorList>
            <person name="Catania T."/>
        </authorList>
    </citation>
    <scope>NUCLEOTIDE SEQUENCE</scope>
    <source>
        <strain evidence="13">S-191538</strain>
    </source>
</reference>
<dbReference type="AlphaFoldDB" id="A0AA41VNG9"/>
<evidence type="ECO:0000256" key="6">
    <source>
        <dbReference type="ARBA" id="ARBA00022786"/>
    </source>
</evidence>
<keyword evidence="3 11" id="KW-0812">Transmembrane</keyword>
<evidence type="ECO:0000256" key="2">
    <source>
        <dbReference type="ARBA" id="ARBA00004906"/>
    </source>
</evidence>
<evidence type="ECO:0000256" key="8">
    <source>
        <dbReference type="ARBA" id="ARBA00022989"/>
    </source>
</evidence>
<sequence>MEKKDINLGVNIEWFNSIYLVLLVLLPYTSAQSDNVDIPRKSVALIFIFIFGAISCALLIISFGIPFSRFIWDTCMDYIHIACVERRIVVADEIGIHAAELSTPTTRHATGGLDWRVLETFPVFVYPDVKNKESVGECAVCLVLSCYHVFHTDCIDKWLVSDSTCPLCRSKLQAMVPATPTADDTVIDVLEDVRRRRPY</sequence>
<dbReference type="Gene3D" id="3.30.40.10">
    <property type="entry name" value="Zinc/RING finger domain, C3HC4 (zinc finger)"/>
    <property type="match status" value="1"/>
</dbReference>
<evidence type="ECO:0000256" key="5">
    <source>
        <dbReference type="ARBA" id="ARBA00022771"/>
    </source>
</evidence>